<feature type="non-terminal residue" evidence="2">
    <location>
        <position position="39"/>
    </location>
</feature>
<evidence type="ECO:0000313" key="2">
    <source>
        <dbReference type="EMBL" id="CAA9575285.1"/>
    </source>
</evidence>
<protein>
    <submittedName>
        <fullName evidence="2">Uncharacterized protein</fullName>
    </submittedName>
</protein>
<gene>
    <name evidence="2" type="ORF">AVDCRST_MAG49-4095</name>
</gene>
<reference evidence="2" key="1">
    <citation type="submission" date="2020-02" db="EMBL/GenBank/DDBJ databases">
        <authorList>
            <person name="Meier V. D."/>
        </authorList>
    </citation>
    <scope>NUCLEOTIDE SEQUENCE</scope>
    <source>
        <strain evidence="2">AVDCRST_MAG49</strain>
    </source>
</reference>
<dbReference type="AlphaFoldDB" id="A0A6J4VCG2"/>
<organism evidence="2">
    <name type="scientific">uncultured Thermomicrobiales bacterium</name>
    <dbReference type="NCBI Taxonomy" id="1645740"/>
    <lineage>
        <taxon>Bacteria</taxon>
        <taxon>Pseudomonadati</taxon>
        <taxon>Thermomicrobiota</taxon>
        <taxon>Thermomicrobia</taxon>
        <taxon>Thermomicrobiales</taxon>
        <taxon>environmental samples</taxon>
    </lineage>
</organism>
<evidence type="ECO:0000256" key="1">
    <source>
        <dbReference type="SAM" id="MobiDB-lite"/>
    </source>
</evidence>
<accession>A0A6J4VCG2</accession>
<feature type="non-terminal residue" evidence="2">
    <location>
        <position position="1"/>
    </location>
</feature>
<sequence>CHAQPHQTAAETTQPASIAHSSPTSTLASMAGSPCAKAG</sequence>
<dbReference type="EMBL" id="CADCWG010000299">
    <property type="protein sequence ID" value="CAA9575285.1"/>
    <property type="molecule type" value="Genomic_DNA"/>
</dbReference>
<feature type="compositionally biased region" description="Polar residues" evidence="1">
    <location>
        <begin position="1"/>
        <end position="28"/>
    </location>
</feature>
<feature type="region of interest" description="Disordered" evidence="1">
    <location>
        <begin position="1"/>
        <end position="39"/>
    </location>
</feature>
<proteinExistence type="predicted"/>
<name>A0A6J4VCG2_9BACT</name>